<evidence type="ECO:0000259" key="2">
    <source>
        <dbReference type="Pfam" id="PF17109"/>
    </source>
</evidence>
<dbReference type="InterPro" id="IPR056884">
    <property type="entry name" value="NPHP3-like_N"/>
</dbReference>
<name>A0A0N8H4X8_9HYPO</name>
<sequence length="472" mass="53540">MAAQPQIPDPSTDIGKLWNKAVESYKKEIRETVKEGTLDKVWQGIRRKEAEKKPSTTLKSENFSNAKEIYLSLLEKDELFNKFRHEGGTSEKIRTSLSGCADAIDKAGKLVAGIASTAFAPAPVIMSAMTLLLQATKDVSDDYDVVVIFYDNATALLSRVGLLENKVPDRGKFKSRLLNVFRSILELCAVSQKYVKQKRWKGWAKAVLHGGDLRLKNAYDGFERSVQHLESDVAVHTLTTAIETKKTVDDISTSMSTQFRGNIEIQGFLREARDHDREMRKMMENLLKNIPGSVAEVEYDPGARESLSLDMLRRGLNSGDEALYHVEHRLVEMSASSVHYKKAFEWLHSDLNKLVDGTDTILHLQDIFSMGNPRVSYFAYEYLRERFAAESCSSVVYFFFEREHNELQSTETMLSCCAIQLAQQDKNYEQNLLLILRRKLGLVRLQHGACSGFRLIQIVPQSVVPTKRIKFL</sequence>
<dbReference type="Pfam" id="PF17109">
    <property type="entry name" value="Goodbye"/>
    <property type="match status" value="1"/>
</dbReference>
<dbReference type="OrthoDB" id="5150251at2759"/>
<dbReference type="PANTHER" id="PTHR10039">
    <property type="entry name" value="AMELOGENIN"/>
    <property type="match status" value="1"/>
</dbReference>
<evidence type="ECO:0000256" key="1">
    <source>
        <dbReference type="ARBA" id="ARBA00022737"/>
    </source>
</evidence>
<accession>A0A0N8H4X8</accession>
<comment type="caution">
    <text evidence="4">The sequence shown here is derived from an EMBL/GenBank/DDBJ whole genome shotgun (WGS) entry which is preliminary data.</text>
</comment>
<dbReference type="AlphaFoldDB" id="A0A0N8H4X8"/>
<dbReference type="Proteomes" id="UP000050424">
    <property type="component" value="Unassembled WGS sequence"/>
</dbReference>
<evidence type="ECO:0000313" key="4">
    <source>
        <dbReference type="EMBL" id="KPM34612.1"/>
    </source>
</evidence>
<organism evidence="4 5">
    <name type="scientific">Neonectria ditissima</name>
    <dbReference type="NCBI Taxonomy" id="78410"/>
    <lineage>
        <taxon>Eukaryota</taxon>
        <taxon>Fungi</taxon>
        <taxon>Dikarya</taxon>
        <taxon>Ascomycota</taxon>
        <taxon>Pezizomycotina</taxon>
        <taxon>Sordariomycetes</taxon>
        <taxon>Hypocreomycetidae</taxon>
        <taxon>Hypocreales</taxon>
        <taxon>Nectriaceae</taxon>
        <taxon>Neonectria</taxon>
    </lineage>
</organism>
<dbReference type="Pfam" id="PF24883">
    <property type="entry name" value="NPHP3_N"/>
    <property type="match status" value="1"/>
</dbReference>
<feature type="domain" description="Nephrocystin 3-like N-terminal" evidence="3">
    <location>
        <begin position="360"/>
        <end position="441"/>
    </location>
</feature>
<reference evidence="4 5" key="1">
    <citation type="submission" date="2015-09" db="EMBL/GenBank/DDBJ databases">
        <title>Draft genome of a European isolate of the apple canker pathogen Neonectria ditissima.</title>
        <authorList>
            <person name="Gomez-Cortecero A."/>
            <person name="Harrison R.J."/>
            <person name="Armitage A.D."/>
        </authorList>
    </citation>
    <scope>NUCLEOTIDE SEQUENCE [LARGE SCALE GENOMIC DNA]</scope>
    <source>
        <strain evidence="4 5">R09/05</strain>
    </source>
</reference>
<keyword evidence="1" id="KW-0677">Repeat</keyword>
<protein>
    <submittedName>
        <fullName evidence="4">Uncharacterized protein</fullName>
    </submittedName>
</protein>
<dbReference type="EMBL" id="LKCW01000318">
    <property type="protein sequence ID" value="KPM34612.1"/>
    <property type="molecule type" value="Genomic_DNA"/>
</dbReference>
<dbReference type="PANTHER" id="PTHR10039:SF17">
    <property type="entry name" value="FUNGAL STAND N-TERMINAL GOODBYE DOMAIN-CONTAINING PROTEIN-RELATED"/>
    <property type="match status" value="1"/>
</dbReference>
<feature type="domain" description="Fungal STAND N-terminal Goodbye" evidence="2">
    <location>
        <begin position="57"/>
        <end position="148"/>
    </location>
</feature>
<dbReference type="InterPro" id="IPR031350">
    <property type="entry name" value="Goodbye_dom"/>
</dbReference>
<proteinExistence type="predicted"/>
<evidence type="ECO:0000313" key="5">
    <source>
        <dbReference type="Proteomes" id="UP000050424"/>
    </source>
</evidence>
<gene>
    <name evidence="4" type="ORF">AK830_g11956</name>
</gene>
<evidence type="ECO:0000259" key="3">
    <source>
        <dbReference type="Pfam" id="PF24883"/>
    </source>
</evidence>
<keyword evidence="5" id="KW-1185">Reference proteome</keyword>